<dbReference type="InterPro" id="IPR010033">
    <property type="entry name" value="HAD_SF_ppase_IIIC"/>
</dbReference>
<name>A0AAI8MBN3_9BRAD</name>
<dbReference type="NCBIfam" id="TIGR01681">
    <property type="entry name" value="HAD-SF-IIIC"/>
    <property type="match status" value="1"/>
</dbReference>
<dbReference type="EMBL" id="AP012279">
    <property type="protein sequence ID" value="BAL75469.1"/>
    <property type="molecule type" value="Genomic_DNA"/>
</dbReference>
<dbReference type="AlphaFoldDB" id="A0AAI8MBN3"/>
<accession>A0AAI8MBN3</accession>
<dbReference type="GO" id="GO:0016788">
    <property type="term" value="F:hydrolase activity, acting on ester bonds"/>
    <property type="evidence" value="ECO:0007669"/>
    <property type="project" value="UniProtKB-ARBA"/>
</dbReference>
<dbReference type="Proteomes" id="UP000007886">
    <property type="component" value="Chromosome"/>
</dbReference>
<keyword evidence="2" id="KW-1185">Reference proteome</keyword>
<proteinExistence type="predicted"/>
<dbReference type="Gene3D" id="3.40.50.1110">
    <property type="entry name" value="SGNH hydrolase"/>
    <property type="match status" value="1"/>
</dbReference>
<dbReference type="NCBIfam" id="TIGR01686">
    <property type="entry name" value="FkbH"/>
    <property type="match status" value="1"/>
</dbReference>
<dbReference type="InterPro" id="IPR036514">
    <property type="entry name" value="SGNH_hydro_sf"/>
</dbReference>
<dbReference type="RefSeq" id="WP_015684798.1">
    <property type="nucleotide sequence ID" value="NC_017082.1"/>
</dbReference>
<evidence type="ECO:0000313" key="2">
    <source>
        <dbReference type="Proteomes" id="UP000007886"/>
    </source>
</evidence>
<dbReference type="Gene3D" id="3.40.50.1000">
    <property type="entry name" value="HAD superfamily/HAD-like"/>
    <property type="match status" value="1"/>
</dbReference>
<dbReference type="KEGG" id="brs:S23_22560"/>
<organism evidence="1 2">
    <name type="scientific">Bradyrhizobium cosmicum</name>
    <dbReference type="NCBI Taxonomy" id="1404864"/>
    <lineage>
        <taxon>Bacteria</taxon>
        <taxon>Pseudomonadati</taxon>
        <taxon>Pseudomonadota</taxon>
        <taxon>Alphaproteobacteria</taxon>
        <taxon>Hyphomicrobiales</taxon>
        <taxon>Nitrobacteraceae</taxon>
        <taxon>Bradyrhizobium</taxon>
    </lineage>
</organism>
<dbReference type="InterPro" id="IPR016181">
    <property type="entry name" value="Acyl_CoA_acyltransferase"/>
</dbReference>
<evidence type="ECO:0000313" key="1">
    <source>
        <dbReference type="EMBL" id="BAL75469.1"/>
    </source>
</evidence>
<protein>
    <submittedName>
        <fullName evidence="1">FkbH like protein</fullName>
    </submittedName>
</protein>
<dbReference type="InterPro" id="IPR010037">
    <property type="entry name" value="FkbH_domain"/>
</dbReference>
<reference evidence="1 2" key="1">
    <citation type="journal article" date="2012" name="Microbes Environ.">
        <title>Complete genome sequence of Bradyrhizobium sp. S23321: insights into symbiosis evolution in soil oligotrophs.</title>
        <authorList>
            <person name="Okubo T."/>
            <person name="Tsukui T."/>
            <person name="Maita H."/>
            <person name="Okamoto S."/>
            <person name="Oshima K."/>
            <person name="Fujisawa T."/>
            <person name="Saito A."/>
            <person name="Futamata H."/>
            <person name="Hattori R."/>
            <person name="Shimomura Y."/>
            <person name="Haruta S."/>
            <person name="Morimoto S."/>
            <person name="Wang Y."/>
            <person name="Sakai Y."/>
            <person name="Hattori M."/>
            <person name="Aizawa S."/>
            <person name="Nagashima K.V.P."/>
            <person name="Masuda S."/>
            <person name="Hattori T."/>
            <person name="Yamashita A."/>
            <person name="Bao Z."/>
            <person name="Hayatsu M."/>
            <person name="Kajiya-Kanegae H."/>
            <person name="Yoshinaga I."/>
            <person name="Sakamoto K."/>
            <person name="Toyota K."/>
            <person name="Nakao M."/>
            <person name="Kohara M."/>
            <person name="Anda M."/>
            <person name="Niwa R."/>
            <person name="Jung-Hwan P."/>
            <person name="Sameshima-Saito R."/>
            <person name="Tokuda S."/>
            <person name="Yamamoto S."/>
            <person name="Yamamoto S."/>
            <person name="Yokoyama T."/>
            <person name="Akutsu T."/>
            <person name="Nakamura Y."/>
            <person name="Nakahira-Yanaka Y."/>
            <person name="Takada Hoshino Y."/>
            <person name="Hirakawa H."/>
            <person name="Mitsui H."/>
            <person name="Terasawa K."/>
            <person name="Itakura M."/>
            <person name="Sato S."/>
            <person name="Ikeda-Ohtsubo W."/>
            <person name="Sakakura N."/>
            <person name="Kaminuma E."/>
            <person name="Minamisawa K."/>
        </authorList>
    </citation>
    <scope>NUCLEOTIDE SEQUENCE [LARGE SCALE GENOMIC DNA]</scope>
    <source>
        <strain evidence="1 2">S23321</strain>
    </source>
</reference>
<dbReference type="SUPFAM" id="SSF55729">
    <property type="entry name" value="Acyl-CoA N-acyltransferases (Nat)"/>
    <property type="match status" value="1"/>
</dbReference>
<dbReference type="InterPro" id="IPR023214">
    <property type="entry name" value="HAD_sf"/>
</dbReference>
<sequence length="630" mass="69597">MTKPMMRWLPQPTTSDIELSRSLGGSNIADLVRLAQCEWDAGGLRRLATRLAGIQLPDGQPTGLQAVRVLLLSNSTARHLKETLIGTGLRHGMRVDIMISEYEDPEVLLVRDYDSIVSFNPDIVVLAMDVHAFGLRPAAGNAEAAAAIASRAVDRLRAIRESVRSSFKKPVVFQTLTLDPGHVRLHVDRLIPGSHADLVGRVNAGLSDFVRSSGDLLLDVAMLSERIGQDNWNSARHWALAKYPFAPENAPLYAEHLVRLVALKFGKSRRVLVLDLDNTMWGGIVGDDGKENLLLGPGSPVGEAHCALQAMAKELRDRGIVLCVSSKNEESVALDAFRTHPEMVLAEEDIAVFQINWTDKAANLQALSDILSLGLDSFVFLDDNPAERAQIRFALPQVAVPELPKDVTEWIPVFQSACYFETTGFTVEDRDRASYYRADARRAAQLKSFARQEDYLQSLDMELLVNPFDAIGRKRIAQLIAKSNQFNLTTRRYSEADVAAAEADPRRITLQMRLSDVFGDNGMIGVVIADIGADAIEIDTWLMSCRVLGRGVPEATLDWLVARARDLGKGFVRGVYIPTKKNMMVADHYRNLGFELTGERPGGETAWELSVDAYQDKKPPIRIRDAVGAH</sequence>
<gene>
    <name evidence="1" type="ORF">S23_22560</name>
</gene>